<evidence type="ECO:0000256" key="2">
    <source>
        <dbReference type="ARBA" id="ARBA00022603"/>
    </source>
</evidence>
<comment type="similarity">
    <text evidence="10">In the N-terminal section; belongs to the methyltransferase superfamily. tRNA (mnm(5)s(2)U34)-methyltransferase family.</text>
</comment>
<feature type="domain" description="MnmC-like methyltransferase" evidence="12">
    <location>
        <begin position="121"/>
        <end position="247"/>
    </location>
</feature>
<feature type="region of interest" description="FAD-dependent cmnm(5)s(2)U34 oxidoreductase" evidence="10">
    <location>
        <begin position="273"/>
        <end position="685"/>
    </location>
</feature>
<protein>
    <recommendedName>
        <fullName evidence="10">tRNA 5-methylaminomethyl-2-thiouridine biosynthesis bifunctional protein MnmC</fullName>
        <shortName evidence="10">tRNA mnm(5)s(2)U biosynthesis bifunctional protein</shortName>
    </recommendedName>
    <domain>
        <recommendedName>
            <fullName evidence="10">tRNA (mnm(5)s(2)U34)-methyltransferase</fullName>
            <ecNumber evidence="10">2.1.1.61</ecNumber>
        </recommendedName>
    </domain>
    <domain>
        <recommendedName>
            <fullName evidence="10">FAD-dependent cmnm(5)s(2)U34 oxidoreductase</fullName>
            <ecNumber evidence="10">1.5.-.-</ecNumber>
        </recommendedName>
    </domain>
</protein>
<comment type="function">
    <text evidence="10">Catalyzes the last two steps in the biosynthesis of 5-methylaminomethyl-2-thiouridine (mnm(5)s(2)U) at the wobble position (U34) in tRNA. Catalyzes the FAD-dependent demodification of cmnm(5)s(2)U34 to nm(5)s(2)U34, followed by the transfer of a methyl group from S-adenosyl-L-methionine to nm(5)s(2)U34, to form mnm(5)s(2)U34.</text>
</comment>
<gene>
    <name evidence="10 13" type="primary">mnmC</name>
    <name evidence="13" type="ORF">V6255_15770</name>
</gene>
<evidence type="ECO:0000256" key="3">
    <source>
        <dbReference type="ARBA" id="ARBA00022630"/>
    </source>
</evidence>
<dbReference type="InterPro" id="IPR023032">
    <property type="entry name" value="tRNA_MAMT_biosynth_bifunc_MnmC"/>
</dbReference>
<sequence>MSQAKNNIIKQSQLYWSDQLEAHSNQFDSAYFNKDEAINISQYVFCDGNLLPKRWESFSSPLFCIVEIGFERAINFINTAQQFINFNKHYPDVTLQRLHYISFEQYPLSIEALTNVLQQFPQFANVIKPLIEQYPMKLIGCHRLSFNNGQILLDLWFGDTNQQLNNINKCHGGIADAWFINKLYLSKDSTKAHQTFFDNLSKHSKRQATLSALTATSLVRKSLIQSGFNIKIDKGYQQEGEILLGEMNRIPANQESSTSLHQSHTHIKDVAIIGGGISALCTALSLAKRGNKVTIYTKDNHLGTGASGNLQGALYPLLNQQHDELGQLFANAYLYALNFYKEIDHQYPFAHEFNGVIQLAYDQSSTKKLQKIHDAKLPEQLLHWITPKVTNELAGVSIDHSALFYPTGGWLSPREVITSLHKKLNEFSNITIHYQHQIKTFSEQPSLDGQRSRLIKWMLQAEVTNTLNSNTELKEYTHNALVIAAGFDTLTFSQCRAVPLSAARGQVSHIKTNSALSPLKRTLCHEGYLTPDIKGEHCMGATFKRHDQDIEYRESEQTDNHQKLKKCIANKPWVDSITVNDQAHIGVRCTTRDHFPYVGSLTDYNQLKQDYELTSSSDENIKALPGVYLLTGLGSRGLCSAPLLAELLASEINNESLPIDKNIYKKMQIPRQWINYIRKNKPLKD</sequence>
<keyword evidence="1 10" id="KW-0963">Cytoplasm</keyword>
<dbReference type="GO" id="GO:0004808">
    <property type="term" value="F:tRNA (5-methylaminomethyl-2-thiouridylate)(34)-methyltransferase activity"/>
    <property type="evidence" value="ECO:0007669"/>
    <property type="project" value="UniProtKB-EC"/>
</dbReference>
<keyword evidence="8 10" id="KW-0560">Oxidoreductase</keyword>
<feature type="region of interest" description="tRNA (mnm(5)s(2)U34)-methyltransferase" evidence="10">
    <location>
        <begin position="1"/>
        <end position="248"/>
    </location>
</feature>
<evidence type="ECO:0000313" key="13">
    <source>
        <dbReference type="EMBL" id="MEL0660599.1"/>
    </source>
</evidence>
<evidence type="ECO:0000256" key="6">
    <source>
        <dbReference type="ARBA" id="ARBA00022694"/>
    </source>
</evidence>
<comment type="catalytic activity">
    <reaction evidence="10">
        <text>5-aminomethyl-2-thiouridine(34) in tRNA + S-adenosyl-L-methionine = 5-methylaminomethyl-2-thiouridine(34) in tRNA + S-adenosyl-L-homocysteine + H(+)</text>
        <dbReference type="Rhea" id="RHEA:19569"/>
        <dbReference type="Rhea" id="RHEA-COMP:10195"/>
        <dbReference type="Rhea" id="RHEA-COMP:10197"/>
        <dbReference type="ChEBI" id="CHEBI:15378"/>
        <dbReference type="ChEBI" id="CHEBI:57856"/>
        <dbReference type="ChEBI" id="CHEBI:59789"/>
        <dbReference type="ChEBI" id="CHEBI:74454"/>
        <dbReference type="ChEBI" id="CHEBI:74455"/>
        <dbReference type="EC" id="2.1.1.61"/>
    </reaction>
</comment>
<evidence type="ECO:0000313" key="14">
    <source>
        <dbReference type="Proteomes" id="UP001366060"/>
    </source>
</evidence>
<dbReference type="InterPro" id="IPR017610">
    <property type="entry name" value="tRNA_S-uridine_synth_MnmC_C"/>
</dbReference>
<dbReference type="PANTHER" id="PTHR13847:SF283">
    <property type="entry name" value="TRNA 5-METHYLAMINOMETHYL-2-THIOURIDINE BIOSYNTHESIS BIFUNCTIONAL PROTEIN MNMC"/>
    <property type="match status" value="1"/>
</dbReference>
<dbReference type="Gene3D" id="3.40.50.150">
    <property type="entry name" value="Vaccinia Virus protein VP39"/>
    <property type="match status" value="1"/>
</dbReference>
<evidence type="ECO:0000256" key="5">
    <source>
        <dbReference type="ARBA" id="ARBA00022691"/>
    </source>
</evidence>
<dbReference type="HAMAP" id="MF_01102">
    <property type="entry name" value="MnmC"/>
    <property type="match status" value="1"/>
</dbReference>
<dbReference type="InterPro" id="IPR029063">
    <property type="entry name" value="SAM-dependent_MTases_sf"/>
</dbReference>
<dbReference type="EMBL" id="JBAKBA010000048">
    <property type="protein sequence ID" value="MEL0660599.1"/>
    <property type="molecule type" value="Genomic_DNA"/>
</dbReference>
<dbReference type="Gene3D" id="3.30.9.10">
    <property type="entry name" value="D-Amino Acid Oxidase, subunit A, domain 2"/>
    <property type="match status" value="1"/>
</dbReference>
<dbReference type="InterPro" id="IPR036188">
    <property type="entry name" value="FAD/NAD-bd_sf"/>
</dbReference>
<dbReference type="Proteomes" id="UP001366060">
    <property type="component" value="Unassembled WGS sequence"/>
</dbReference>
<evidence type="ECO:0000256" key="10">
    <source>
        <dbReference type="HAMAP-Rule" id="MF_01102"/>
    </source>
</evidence>
<organism evidence="13 14">
    <name type="scientific">Psychromonas arctica</name>
    <dbReference type="NCBI Taxonomy" id="168275"/>
    <lineage>
        <taxon>Bacteria</taxon>
        <taxon>Pseudomonadati</taxon>
        <taxon>Pseudomonadota</taxon>
        <taxon>Gammaproteobacteria</taxon>
        <taxon>Alteromonadales</taxon>
        <taxon>Psychromonadaceae</taxon>
        <taxon>Psychromonas</taxon>
    </lineage>
</organism>
<comment type="subcellular location">
    <subcellularLocation>
        <location evidence="10">Cytoplasm</location>
    </subcellularLocation>
</comment>
<dbReference type="EC" id="1.5.-.-" evidence="10"/>
<dbReference type="GO" id="GO:0032259">
    <property type="term" value="P:methylation"/>
    <property type="evidence" value="ECO:0007669"/>
    <property type="project" value="UniProtKB-KW"/>
</dbReference>
<dbReference type="SUPFAM" id="SSF51905">
    <property type="entry name" value="FAD/NAD(P)-binding domain"/>
    <property type="match status" value="1"/>
</dbReference>
<dbReference type="Gene3D" id="3.50.50.60">
    <property type="entry name" value="FAD/NAD(P)-binding domain"/>
    <property type="match status" value="1"/>
</dbReference>
<evidence type="ECO:0000256" key="7">
    <source>
        <dbReference type="ARBA" id="ARBA00022827"/>
    </source>
</evidence>
<dbReference type="InterPro" id="IPR008471">
    <property type="entry name" value="MnmC-like_methylTransf"/>
</dbReference>
<dbReference type="NCBIfam" id="TIGR03197">
    <property type="entry name" value="MnmC_Cterm"/>
    <property type="match status" value="1"/>
</dbReference>
<keyword evidence="6 10" id="KW-0819">tRNA processing</keyword>
<keyword evidence="3 10" id="KW-0285">Flavoprotein</keyword>
<keyword evidence="7 10" id="KW-0274">FAD</keyword>
<dbReference type="PANTHER" id="PTHR13847">
    <property type="entry name" value="SARCOSINE DEHYDROGENASE-RELATED"/>
    <property type="match status" value="1"/>
</dbReference>
<keyword evidence="5 10" id="KW-0949">S-adenosyl-L-methionine</keyword>
<evidence type="ECO:0000256" key="9">
    <source>
        <dbReference type="ARBA" id="ARBA00023268"/>
    </source>
</evidence>
<reference evidence="13 14" key="1">
    <citation type="submission" date="2024-02" db="EMBL/GenBank/DDBJ databases">
        <title>Bacteria isolated from the canopy kelp, Nereocystis luetkeana.</title>
        <authorList>
            <person name="Pfister C.A."/>
            <person name="Younker I.T."/>
            <person name="Light S.H."/>
        </authorList>
    </citation>
    <scope>NUCLEOTIDE SEQUENCE [LARGE SCALE GENOMIC DNA]</scope>
    <source>
        <strain evidence="13 14">TI.2.07</strain>
    </source>
</reference>
<keyword evidence="14" id="KW-1185">Reference proteome</keyword>
<dbReference type="RefSeq" id="WP_341629012.1">
    <property type="nucleotide sequence ID" value="NZ_JBAKBA010000048.1"/>
</dbReference>
<evidence type="ECO:0000259" key="12">
    <source>
        <dbReference type="Pfam" id="PF05430"/>
    </source>
</evidence>
<evidence type="ECO:0000256" key="4">
    <source>
        <dbReference type="ARBA" id="ARBA00022679"/>
    </source>
</evidence>
<dbReference type="Pfam" id="PF05430">
    <property type="entry name" value="Methyltransf_30"/>
    <property type="match status" value="1"/>
</dbReference>
<keyword evidence="2 10" id="KW-0489">Methyltransferase</keyword>
<dbReference type="InterPro" id="IPR006076">
    <property type="entry name" value="FAD-dep_OxRdtase"/>
</dbReference>
<proteinExistence type="inferred from homology"/>
<evidence type="ECO:0000256" key="8">
    <source>
        <dbReference type="ARBA" id="ARBA00023002"/>
    </source>
</evidence>
<comment type="similarity">
    <text evidence="10">In the C-terminal section; belongs to the DAO family.</text>
</comment>
<feature type="domain" description="FAD dependent oxidoreductase" evidence="11">
    <location>
        <begin position="269"/>
        <end position="650"/>
    </location>
</feature>
<keyword evidence="9 10" id="KW-0511">Multifunctional enzyme</keyword>
<comment type="caution">
    <text evidence="13">The sequence shown here is derived from an EMBL/GenBank/DDBJ whole genome shotgun (WGS) entry which is preliminary data.</text>
</comment>
<comment type="cofactor">
    <cofactor evidence="10">
        <name>FAD</name>
        <dbReference type="ChEBI" id="CHEBI:57692"/>
    </cofactor>
</comment>
<dbReference type="Pfam" id="PF01266">
    <property type="entry name" value="DAO"/>
    <property type="match status" value="1"/>
</dbReference>
<evidence type="ECO:0000259" key="11">
    <source>
        <dbReference type="Pfam" id="PF01266"/>
    </source>
</evidence>
<accession>A0ABU9HFB3</accession>
<name>A0ABU9HFB3_9GAMM</name>
<dbReference type="EC" id="2.1.1.61" evidence="10"/>
<evidence type="ECO:0000256" key="1">
    <source>
        <dbReference type="ARBA" id="ARBA00022490"/>
    </source>
</evidence>
<keyword evidence="4 10" id="KW-0808">Transferase</keyword>